<sequence length="313" mass="35654">MTKGHSFDNITDQIANTPSKSQDSDISSQDTPLQSVYEERIVAFIDILGFRNIVINSSEHITAAGRAIIPEAQETGLAARIYSALQINPESYREAFQAIHRLDEEDFQSLDLRISTFSDSVILSSANTEQDFAYLIHCVSFMVRELIRNGFLTRGGIALGEVYHVDRSKQQEIQGIERVFGPAFIKAYDLESRHAGHARIILCNAMWQRVKGWTQDEKLTSCRYCDYINQLIKRDSDGPAKIHTLYPYISALESKEDITEELTEIKNRMESVLSYYTESPKVFSKLARFAKEYNKMIKDFGEANLAISDYHLP</sequence>
<protein>
    <submittedName>
        <fullName evidence="2">Uncharacterized protein</fullName>
    </submittedName>
</protein>
<keyword evidence="3" id="KW-1185">Reference proteome</keyword>
<organism evidence="2 3">
    <name type="scientific">Neptunomonas marina</name>
    <dbReference type="NCBI Taxonomy" id="1815562"/>
    <lineage>
        <taxon>Bacteria</taxon>
        <taxon>Pseudomonadati</taxon>
        <taxon>Pseudomonadota</taxon>
        <taxon>Gammaproteobacteria</taxon>
        <taxon>Oceanospirillales</taxon>
        <taxon>Oceanospirillaceae</taxon>
        <taxon>Neptunomonas</taxon>
    </lineage>
</organism>
<evidence type="ECO:0000256" key="1">
    <source>
        <dbReference type="SAM" id="MobiDB-lite"/>
    </source>
</evidence>
<evidence type="ECO:0000313" key="2">
    <source>
        <dbReference type="EMBL" id="RVU29957.1"/>
    </source>
</evidence>
<accession>A0A437Q638</accession>
<name>A0A437Q638_9GAMM</name>
<dbReference type="EMBL" id="SACQ01000006">
    <property type="protein sequence ID" value="RVU29957.1"/>
    <property type="molecule type" value="Genomic_DNA"/>
</dbReference>
<dbReference type="AlphaFoldDB" id="A0A437Q638"/>
<proteinExistence type="predicted"/>
<dbReference type="Proteomes" id="UP000282818">
    <property type="component" value="Unassembled WGS sequence"/>
</dbReference>
<feature type="compositionally biased region" description="Low complexity" evidence="1">
    <location>
        <begin position="19"/>
        <end position="30"/>
    </location>
</feature>
<gene>
    <name evidence="2" type="ORF">EOE65_12885</name>
</gene>
<evidence type="ECO:0000313" key="3">
    <source>
        <dbReference type="Proteomes" id="UP000282818"/>
    </source>
</evidence>
<dbReference type="RefSeq" id="WP_127694742.1">
    <property type="nucleotide sequence ID" value="NZ_SACQ01000006.1"/>
</dbReference>
<feature type="compositionally biased region" description="Polar residues" evidence="1">
    <location>
        <begin position="8"/>
        <end position="18"/>
    </location>
</feature>
<feature type="region of interest" description="Disordered" evidence="1">
    <location>
        <begin position="1"/>
        <end position="31"/>
    </location>
</feature>
<reference evidence="2 3" key="1">
    <citation type="submission" date="2019-01" db="EMBL/GenBank/DDBJ databases">
        <authorList>
            <person name="Chen W.-M."/>
        </authorList>
    </citation>
    <scope>NUCLEOTIDE SEQUENCE [LARGE SCALE GENOMIC DNA]</scope>
    <source>
        <strain evidence="2 3">HPM-16</strain>
    </source>
</reference>
<comment type="caution">
    <text evidence="2">The sequence shown here is derived from an EMBL/GenBank/DDBJ whole genome shotgun (WGS) entry which is preliminary data.</text>
</comment>